<dbReference type="AlphaFoldDB" id="A0A4V2K2K1"/>
<feature type="non-terminal residue" evidence="1">
    <location>
        <position position="1"/>
    </location>
</feature>
<dbReference type="EMBL" id="ML145143">
    <property type="protein sequence ID" value="TBU56964.1"/>
    <property type="molecule type" value="Genomic_DNA"/>
</dbReference>
<dbReference type="InterPro" id="IPR040976">
    <property type="entry name" value="Pkinase_fungal"/>
</dbReference>
<reference evidence="1 2" key="1">
    <citation type="submission" date="2019-01" db="EMBL/GenBank/DDBJ databases">
        <title>Draft genome sequences of three monokaryotic isolates of the white-rot basidiomycete fungus Dichomitus squalens.</title>
        <authorList>
            <consortium name="DOE Joint Genome Institute"/>
            <person name="Lopez S.C."/>
            <person name="Andreopoulos B."/>
            <person name="Pangilinan J."/>
            <person name="Lipzen A."/>
            <person name="Riley R."/>
            <person name="Ahrendt S."/>
            <person name="Ng V."/>
            <person name="Barry K."/>
            <person name="Daum C."/>
            <person name="Grigoriev I.V."/>
            <person name="Hilden K.S."/>
            <person name="Makela M.R."/>
            <person name="de Vries R.P."/>
        </authorList>
    </citation>
    <scope>NUCLEOTIDE SEQUENCE [LARGE SCALE GENOMIC DNA]</scope>
    <source>
        <strain evidence="1 2">CBS 464.89</strain>
    </source>
</reference>
<dbReference type="SUPFAM" id="SSF56112">
    <property type="entry name" value="Protein kinase-like (PK-like)"/>
    <property type="match status" value="1"/>
</dbReference>
<proteinExistence type="predicted"/>
<protein>
    <submittedName>
        <fullName evidence="1">Uncharacterized protein</fullName>
    </submittedName>
</protein>
<accession>A0A4V2K2K1</accession>
<sequence>KILHRDITDDNIMILPKVETTNGVRRIVWRGILTDWEISKPIVTGGVPRARQPERTATWQFMSVRLLNGIGVVKIPDELESFLLILIYYVVRYIESSI</sequence>
<evidence type="ECO:0000313" key="1">
    <source>
        <dbReference type="EMBL" id="TBU56964.1"/>
    </source>
</evidence>
<dbReference type="Gene3D" id="1.10.510.10">
    <property type="entry name" value="Transferase(Phosphotransferase) domain 1"/>
    <property type="match status" value="1"/>
</dbReference>
<evidence type="ECO:0000313" key="2">
    <source>
        <dbReference type="Proteomes" id="UP000292082"/>
    </source>
</evidence>
<dbReference type="STRING" id="114155.A0A4V2K2K1"/>
<dbReference type="Pfam" id="PF17667">
    <property type="entry name" value="Pkinase_fungal"/>
    <property type="match status" value="1"/>
</dbReference>
<gene>
    <name evidence="1" type="ORF">BD310DRAFT_790192</name>
</gene>
<name>A0A4V2K2K1_9APHY</name>
<keyword evidence="2" id="KW-1185">Reference proteome</keyword>
<organism evidence="1 2">
    <name type="scientific">Dichomitus squalens</name>
    <dbReference type="NCBI Taxonomy" id="114155"/>
    <lineage>
        <taxon>Eukaryota</taxon>
        <taxon>Fungi</taxon>
        <taxon>Dikarya</taxon>
        <taxon>Basidiomycota</taxon>
        <taxon>Agaricomycotina</taxon>
        <taxon>Agaricomycetes</taxon>
        <taxon>Polyporales</taxon>
        <taxon>Polyporaceae</taxon>
        <taxon>Dichomitus</taxon>
    </lineage>
</organism>
<dbReference type="InterPro" id="IPR011009">
    <property type="entry name" value="Kinase-like_dom_sf"/>
</dbReference>
<dbReference type="Proteomes" id="UP000292082">
    <property type="component" value="Unassembled WGS sequence"/>
</dbReference>
<feature type="non-terminal residue" evidence="1">
    <location>
        <position position="98"/>
    </location>
</feature>